<dbReference type="Proteomes" id="UP001501508">
    <property type="component" value="Unassembled WGS sequence"/>
</dbReference>
<dbReference type="RefSeq" id="WP_345031629.1">
    <property type="nucleotide sequence ID" value="NZ_BAABEY010000032.1"/>
</dbReference>
<evidence type="ECO:0000313" key="2">
    <source>
        <dbReference type="EMBL" id="GAA4444748.1"/>
    </source>
</evidence>
<dbReference type="EMBL" id="BAABEY010000032">
    <property type="protein sequence ID" value="GAA4444748.1"/>
    <property type="molecule type" value="Genomic_DNA"/>
</dbReference>
<protein>
    <submittedName>
        <fullName evidence="2">Neutral/alkaline non-lysosomal ceramidase N-terminal domain-containing protein</fullName>
    </submittedName>
</protein>
<comment type="caution">
    <text evidence="2">The sequence shown here is derived from an EMBL/GenBank/DDBJ whole genome shotgun (WGS) entry which is preliminary data.</text>
</comment>
<keyword evidence="3" id="KW-1185">Reference proteome</keyword>
<dbReference type="InterPro" id="IPR031329">
    <property type="entry name" value="NEUT/ALK_ceramidase_N"/>
</dbReference>
<sequence length="490" mass="54315">MKKMRSNIRSLYAGTARWRFACTVGMLLFMAIPGRAQVFRAGASVVDVSPKLGQGIVGNFIVPPATHIHDPLSARSLVLDDGETKLVFVVVDNVGVDQPVFDEAGKMIRQETGINPAQVLMSATHTHSGVSASGDGERFRKDRKGILLDDYQKFLARRIADGVRIAVNNLEPARIGWGSGSVPQHVFNRRWKLKNEVRNPFGQMDAAMFNPGVNNANKTEPAGTTDPEVAFLSVQSVNGRPIGLLANYSLHYVGGVPTGHVSADYFALFAGKLARHLGQQQQFPPFVGFLTNGTSGDVNNIDFSKQGKAYGPYEKMNIVAEDVAREVLRVYQNIEYRPHVKLRSVRSEIPIKVRKPSRELYERSKSVRDSPSDKKFEHSLERVFADRAIHIYEDWPAEIAVPLQVFKIGEWGVRAVPFEVFTETGLDLKKTSPFKNSFTISLANGCYGYLAPPAQHRLGGYETWLTVTKVEETASEKIVAELTKLSDSLR</sequence>
<evidence type="ECO:0000259" key="1">
    <source>
        <dbReference type="Pfam" id="PF04734"/>
    </source>
</evidence>
<accession>A0ABP8M889</accession>
<name>A0ABP8M889_9BACT</name>
<feature type="domain" description="Neutral/alkaline non-lysosomal ceramidase N-terminal" evidence="1">
    <location>
        <begin position="67"/>
        <end position="298"/>
    </location>
</feature>
<gene>
    <name evidence="2" type="ORF">GCM10023091_35400</name>
</gene>
<organism evidence="2 3">
    <name type="scientific">Ravibacter arvi</name>
    <dbReference type="NCBI Taxonomy" id="2051041"/>
    <lineage>
        <taxon>Bacteria</taxon>
        <taxon>Pseudomonadati</taxon>
        <taxon>Bacteroidota</taxon>
        <taxon>Cytophagia</taxon>
        <taxon>Cytophagales</taxon>
        <taxon>Spirosomataceae</taxon>
        <taxon>Ravibacter</taxon>
    </lineage>
</organism>
<evidence type="ECO:0000313" key="3">
    <source>
        <dbReference type="Proteomes" id="UP001501508"/>
    </source>
</evidence>
<dbReference type="Pfam" id="PF04734">
    <property type="entry name" value="Ceramidase_alk"/>
    <property type="match status" value="1"/>
</dbReference>
<reference evidence="3" key="1">
    <citation type="journal article" date="2019" name="Int. J. Syst. Evol. Microbiol.">
        <title>The Global Catalogue of Microorganisms (GCM) 10K type strain sequencing project: providing services to taxonomists for standard genome sequencing and annotation.</title>
        <authorList>
            <consortium name="The Broad Institute Genomics Platform"/>
            <consortium name="The Broad Institute Genome Sequencing Center for Infectious Disease"/>
            <person name="Wu L."/>
            <person name="Ma J."/>
        </authorList>
    </citation>
    <scope>NUCLEOTIDE SEQUENCE [LARGE SCALE GENOMIC DNA]</scope>
    <source>
        <strain evidence="3">JCM 31920</strain>
    </source>
</reference>
<proteinExistence type="predicted"/>